<accession>A0A5A7PSE3</accession>
<dbReference type="Proteomes" id="UP000325081">
    <property type="component" value="Unassembled WGS sequence"/>
</dbReference>
<evidence type="ECO:0000313" key="3">
    <source>
        <dbReference type="Proteomes" id="UP000325081"/>
    </source>
</evidence>
<gene>
    <name evidence="2" type="ORF">STAS_12058</name>
</gene>
<reference evidence="3" key="1">
    <citation type="journal article" date="2019" name="Curr. Biol.">
        <title>Genome Sequence of Striga asiatica Provides Insight into the Evolution of Plant Parasitism.</title>
        <authorList>
            <person name="Yoshida S."/>
            <person name="Kim S."/>
            <person name="Wafula E.K."/>
            <person name="Tanskanen J."/>
            <person name="Kim Y.M."/>
            <person name="Honaas L."/>
            <person name="Yang Z."/>
            <person name="Spallek T."/>
            <person name="Conn C.E."/>
            <person name="Ichihashi Y."/>
            <person name="Cheong K."/>
            <person name="Cui S."/>
            <person name="Der J.P."/>
            <person name="Gundlach H."/>
            <person name="Jiao Y."/>
            <person name="Hori C."/>
            <person name="Ishida J.K."/>
            <person name="Kasahara H."/>
            <person name="Kiba T."/>
            <person name="Kim M.S."/>
            <person name="Koo N."/>
            <person name="Laohavisit A."/>
            <person name="Lee Y.H."/>
            <person name="Lumba S."/>
            <person name="McCourt P."/>
            <person name="Mortimer J.C."/>
            <person name="Mutuku J.M."/>
            <person name="Nomura T."/>
            <person name="Sasaki-Sekimoto Y."/>
            <person name="Seto Y."/>
            <person name="Wang Y."/>
            <person name="Wakatake T."/>
            <person name="Sakakibara H."/>
            <person name="Demura T."/>
            <person name="Yamaguchi S."/>
            <person name="Yoneyama K."/>
            <person name="Manabe R.I."/>
            <person name="Nelson D.C."/>
            <person name="Schulman A.H."/>
            <person name="Timko M.P."/>
            <person name="dePamphilis C.W."/>
            <person name="Choi D."/>
            <person name="Shirasu K."/>
        </authorList>
    </citation>
    <scope>NUCLEOTIDE SEQUENCE [LARGE SCALE GENOMIC DNA]</scope>
    <source>
        <strain evidence="3">cv. UVA1</strain>
    </source>
</reference>
<sequence length="179" mass="19498">MSTFGTRTPFLTPALDTMGRASPSLLSKGTQSQVMLSSTSLPTSFKAQCIALWKILVELSVDNRLKFSTKGTSWEGKHQEQEPSPKKATSKRDSWLCLTAISEASLGEYIWPGHHGWLLILPHTKSPTRKPGVVSIADSTTVSVSTTFLVKATPLAENLTPFSSTSRLAIFSTENKNES</sequence>
<comment type="caution">
    <text evidence="2">The sequence shown here is derived from an EMBL/GenBank/DDBJ whole genome shotgun (WGS) entry which is preliminary data.</text>
</comment>
<proteinExistence type="predicted"/>
<evidence type="ECO:0000313" key="2">
    <source>
        <dbReference type="EMBL" id="GER35740.1"/>
    </source>
</evidence>
<evidence type="ECO:0000256" key="1">
    <source>
        <dbReference type="SAM" id="MobiDB-lite"/>
    </source>
</evidence>
<name>A0A5A7PSE3_STRAF</name>
<dbReference type="EMBL" id="BKCP01005017">
    <property type="protein sequence ID" value="GER35740.1"/>
    <property type="molecule type" value="Genomic_DNA"/>
</dbReference>
<feature type="region of interest" description="Disordered" evidence="1">
    <location>
        <begin position="70"/>
        <end position="89"/>
    </location>
</feature>
<keyword evidence="3" id="KW-1185">Reference proteome</keyword>
<dbReference type="AlphaFoldDB" id="A0A5A7PSE3"/>
<organism evidence="2 3">
    <name type="scientific">Striga asiatica</name>
    <name type="common">Asiatic witchweed</name>
    <name type="synonym">Buchnera asiatica</name>
    <dbReference type="NCBI Taxonomy" id="4170"/>
    <lineage>
        <taxon>Eukaryota</taxon>
        <taxon>Viridiplantae</taxon>
        <taxon>Streptophyta</taxon>
        <taxon>Embryophyta</taxon>
        <taxon>Tracheophyta</taxon>
        <taxon>Spermatophyta</taxon>
        <taxon>Magnoliopsida</taxon>
        <taxon>eudicotyledons</taxon>
        <taxon>Gunneridae</taxon>
        <taxon>Pentapetalae</taxon>
        <taxon>asterids</taxon>
        <taxon>lamiids</taxon>
        <taxon>Lamiales</taxon>
        <taxon>Orobanchaceae</taxon>
        <taxon>Buchnereae</taxon>
        <taxon>Striga</taxon>
    </lineage>
</organism>
<feature type="compositionally biased region" description="Basic and acidic residues" evidence="1">
    <location>
        <begin position="75"/>
        <end position="89"/>
    </location>
</feature>
<protein>
    <submittedName>
        <fullName evidence="2">Chemotaxis response regulator protein-glutamatemethylesterase 3</fullName>
    </submittedName>
</protein>